<dbReference type="Gene3D" id="3.40.50.300">
    <property type="entry name" value="P-loop containing nucleotide triphosphate hydrolases"/>
    <property type="match status" value="1"/>
</dbReference>
<dbReference type="GO" id="GO:0140359">
    <property type="term" value="F:ABC-type transporter activity"/>
    <property type="evidence" value="ECO:0007669"/>
    <property type="project" value="InterPro"/>
</dbReference>
<evidence type="ECO:0000313" key="13">
    <source>
        <dbReference type="EMBL" id="SEA44491.1"/>
    </source>
</evidence>
<protein>
    <submittedName>
        <fullName evidence="13">ATP-binding cassette, subfamily C, CydD</fullName>
    </submittedName>
</protein>
<dbReference type="FunFam" id="1.20.1560.10:FF:000039">
    <property type="entry name" value="Cysteine/glutathione ABC transporter permease/ATP-binding protein CydD"/>
    <property type="match status" value="1"/>
</dbReference>
<sequence>MSRLQEREQKRWLQQLGKQEKRWVWLSVAAGVGIGLMLIVQAHLLARVVDGTLFSGQSLAQHTPLLLMLLAALLLRALLGVVKEWAGQQASIRIRRSLRGLLLNHINRLGPAYTGDQRSGELSSILLEQVEALDGFFARYLPQMALAAMLPLVILAFIFPVNWAAGLIFLITAPLVPLFMALVGTRAAEANRRNFAALSQLGSHFLDVVQGIVTLKLFDRSRAQVEVIEAGADEFRQRTMQVLRLAFLSSAVLEFFASISIAVVAVYLGFSFLGHLDFGYWDAPVNLYQGLFILLLAPEFYLPLRELGTHYHARQEAVAAADKLRELLEATPKAIAGEGAGLDATVHQISLEGAGLTYPGRQTPVFTGVNLTLQRGRIVALVGPSGAGKSSLLQVLLGFRQLSEGQVKVNQTPLDMVGSYAWLEQVAWVSQHTTLFPGSLRDNLLLAAPDASEHALYLALEQANALEFVQRLPDGLDTIVGELGSGFSGGQIQRLALARAFLKDAPVLLLDEPTANLDRDSEQLVLESLQTLCAGRLVLMLTHRRSSMLRADEVWQLENGQLSLLNTDAPEVGGAT</sequence>
<evidence type="ECO:0000259" key="11">
    <source>
        <dbReference type="PROSITE" id="PS50893"/>
    </source>
</evidence>
<reference evidence="14" key="1">
    <citation type="submission" date="2016-10" db="EMBL/GenBank/DDBJ databases">
        <authorList>
            <person name="Varghese N."/>
            <person name="Submissions S."/>
        </authorList>
    </citation>
    <scope>NUCLEOTIDE SEQUENCE [LARGE SCALE GENOMIC DNA]</scope>
    <source>
        <strain evidence="14">DSM 11526</strain>
    </source>
</reference>
<dbReference type="Gene3D" id="1.20.1560.10">
    <property type="entry name" value="ABC transporter type 1, transmembrane domain"/>
    <property type="match status" value="1"/>
</dbReference>
<dbReference type="InterPro" id="IPR003439">
    <property type="entry name" value="ABC_transporter-like_ATP-bd"/>
</dbReference>
<keyword evidence="4" id="KW-0997">Cell inner membrane</keyword>
<dbReference type="PROSITE" id="PS50929">
    <property type="entry name" value="ABC_TM1F"/>
    <property type="match status" value="1"/>
</dbReference>
<keyword evidence="9 10" id="KW-0472">Membrane</keyword>
<dbReference type="GO" id="GO:0005886">
    <property type="term" value="C:plasma membrane"/>
    <property type="evidence" value="ECO:0007669"/>
    <property type="project" value="UniProtKB-SubCell"/>
</dbReference>
<dbReference type="STRING" id="1122198.SAMN02745729_103215"/>
<evidence type="ECO:0000256" key="3">
    <source>
        <dbReference type="ARBA" id="ARBA00022475"/>
    </source>
</evidence>
<keyword evidence="3" id="KW-1003">Cell membrane</keyword>
<dbReference type="NCBIfam" id="TIGR02857">
    <property type="entry name" value="CydD"/>
    <property type="match status" value="1"/>
</dbReference>
<evidence type="ECO:0000256" key="7">
    <source>
        <dbReference type="ARBA" id="ARBA00022840"/>
    </source>
</evidence>
<feature type="domain" description="ABC transporter" evidence="11">
    <location>
        <begin position="351"/>
        <end position="575"/>
    </location>
</feature>
<keyword evidence="6" id="KW-0547">Nucleotide-binding</keyword>
<dbReference type="GO" id="GO:0034040">
    <property type="term" value="F:ATPase-coupled lipid transmembrane transporter activity"/>
    <property type="evidence" value="ECO:0007669"/>
    <property type="project" value="TreeGrafter"/>
</dbReference>
<proteinExistence type="predicted"/>
<feature type="transmembrane region" description="Helical" evidence="10">
    <location>
        <begin position="23"/>
        <end position="45"/>
    </location>
</feature>
<dbReference type="CDD" id="cd03228">
    <property type="entry name" value="ABCC_MRP_Like"/>
    <property type="match status" value="1"/>
</dbReference>
<keyword evidence="8 10" id="KW-1133">Transmembrane helix</keyword>
<dbReference type="EMBL" id="FNRJ01000003">
    <property type="protein sequence ID" value="SEA44491.1"/>
    <property type="molecule type" value="Genomic_DNA"/>
</dbReference>
<dbReference type="RefSeq" id="WP_091824396.1">
    <property type="nucleotide sequence ID" value="NZ_FNRJ01000003.1"/>
</dbReference>
<name>A0A1H4B8L7_9GAMM</name>
<feature type="domain" description="ABC transmembrane type-1" evidence="12">
    <location>
        <begin position="25"/>
        <end position="316"/>
    </location>
</feature>
<dbReference type="InterPro" id="IPR027417">
    <property type="entry name" value="P-loop_NTPase"/>
</dbReference>
<dbReference type="OrthoDB" id="9806127at2"/>
<dbReference type="CDD" id="cd18584">
    <property type="entry name" value="ABC_6TM_AarD_CydD"/>
    <property type="match status" value="1"/>
</dbReference>
<dbReference type="Pfam" id="PF00664">
    <property type="entry name" value="ABC_membrane"/>
    <property type="match status" value="1"/>
</dbReference>
<evidence type="ECO:0000313" key="14">
    <source>
        <dbReference type="Proteomes" id="UP000242469"/>
    </source>
</evidence>
<feature type="transmembrane region" description="Helical" evidence="10">
    <location>
        <begin position="65"/>
        <end position="86"/>
    </location>
</feature>
<evidence type="ECO:0000256" key="9">
    <source>
        <dbReference type="ARBA" id="ARBA00023136"/>
    </source>
</evidence>
<dbReference type="PANTHER" id="PTHR24221:SF261">
    <property type="entry name" value="GLUTATHIONE_L-CYSTEINE TRANSPORT SYSTEM ATP-BINDING_PERMEASE PROTEIN CYDD"/>
    <property type="match status" value="1"/>
</dbReference>
<dbReference type="Pfam" id="PF00005">
    <property type="entry name" value="ABC_tran"/>
    <property type="match status" value="1"/>
</dbReference>
<keyword evidence="14" id="KW-1185">Reference proteome</keyword>
<keyword evidence="7 13" id="KW-0067">ATP-binding</keyword>
<dbReference type="InterPro" id="IPR014216">
    <property type="entry name" value="ABC_transptr_CydD"/>
</dbReference>
<accession>A0A1H4B8L7</accession>
<dbReference type="Proteomes" id="UP000242469">
    <property type="component" value="Unassembled WGS sequence"/>
</dbReference>
<dbReference type="InterPro" id="IPR036640">
    <property type="entry name" value="ABC1_TM_sf"/>
</dbReference>
<dbReference type="AlphaFoldDB" id="A0A1H4B8L7"/>
<evidence type="ECO:0000259" key="12">
    <source>
        <dbReference type="PROSITE" id="PS50929"/>
    </source>
</evidence>
<dbReference type="PROSITE" id="PS50893">
    <property type="entry name" value="ABC_TRANSPORTER_2"/>
    <property type="match status" value="1"/>
</dbReference>
<dbReference type="InterPro" id="IPR011527">
    <property type="entry name" value="ABC1_TM_dom"/>
</dbReference>
<dbReference type="PROSITE" id="PS00211">
    <property type="entry name" value="ABC_TRANSPORTER_1"/>
    <property type="match status" value="1"/>
</dbReference>
<dbReference type="PANTHER" id="PTHR24221">
    <property type="entry name" value="ATP-BINDING CASSETTE SUB-FAMILY B"/>
    <property type="match status" value="1"/>
</dbReference>
<dbReference type="SUPFAM" id="SSF52540">
    <property type="entry name" value="P-loop containing nucleoside triphosphate hydrolases"/>
    <property type="match status" value="1"/>
</dbReference>
<dbReference type="SMART" id="SM00382">
    <property type="entry name" value="AAA"/>
    <property type="match status" value="1"/>
</dbReference>
<keyword evidence="5 10" id="KW-0812">Transmembrane</keyword>
<feature type="transmembrane region" description="Helical" evidence="10">
    <location>
        <begin position="165"/>
        <end position="183"/>
    </location>
</feature>
<evidence type="ECO:0000256" key="5">
    <source>
        <dbReference type="ARBA" id="ARBA00022692"/>
    </source>
</evidence>
<evidence type="ECO:0000256" key="10">
    <source>
        <dbReference type="SAM" id="Phobius"/>
    </source>
</evidence>
<feature type="transmembrane region" description="Helical" evidence="10">
    <location>
        <begin position="245"/>
        <end position="267"/>
    </location>
</feature>
<dbReference type="SUPFAM" id="SSF90123">
    <property type="entry name" value="ABC transporter transmembrane region"/>
    <property type="match status" value="1"/>
</dbReference>
<evidence type="ECO:0000256" key="1">
    <source>
        <dbReference type="ARBA" id="ARBA00004429"/>
    </source>
</evidence>
<feature type="transmembrane region" description="Helical" evidence="10">
    <location>
        <begin position="140"/>
        <end position="159"/>
    </location>
</feature>
<evidence type="ECO:0000256" key="6">
    <source>
        <dbReference type="ARBA" id="ARBA00022741"/>
    </source>
</evidence>
<dbReference type="GO" id="GO:0005524">
    <property type="term" value="F:ATP binding"/>
    <property type="evidence" value="ECO:0007669"/>
    <property type="project" value="UniProtKB-KW"/>
</dbReference>
<evidence type="ECO:0000256" key="8">
    <source>
        <dbReference type="ARBA" id="ARBA00022989"/>
    </source>
</evidence>
<dbReference type="GO" id="GO:0016887">
    <property type="term" value="F:ATP hydrolysis activity"/>
    <property type="evidence" value="ECO:0007669"/>
    <property type="project" value="InterPro"/>
</dbReference>
<comment type="subcellular location">
    <subcellularLocation>
        <location evidence="1">Cell inner membrane</location>
        <topology evidence="1">Multi-pass membrane protein</topology>
    </subcellularLocation>
</comment>
<organism evidence="13 14">
    <name type="scientific">Marinobacterium iners DSM 11526</name>
    <dbReference type="NCBI Taxonomy" id="1122198"/>
    <lineage>
        <taxon>Bacteria</taxon>
        <taxon>Pseudomonadati</taxon>
        <taxon>Pseudomonadota</taxon>
        <taxon>Gammaproteobacteria</taxon>
        <taxon>Oceanospirillales</taxon>
        <taxon>Oceanospirillaceae</taxon>
        <taxon>Marinobacterium</taxon>
    </lineage>
</organism>
<evidence type="ECO:0000256" key="2">
    <source>
        <dbReference type="ARBA" id="ARBA00022448"/>
    </source>
</evidence>
<dbReference type="InterPro" id="IPR039421">
    <property type="entry name" value="Type_1_exporter"/>
</dbReference>
<keyword evidence="2" id="KW-0813">Transport</keyword>
<dbReference type="InterPro" id="IPR017871">
    <property type="entry name" value="ABC_transporter-like_CS"/>
</dbReference>
<evidence type="ECO:0000256" key="4">
    <source>
        <dbReference type="ARBA" id="ARBA00022519"/>
    </source>
</evidence>
<dbReference type="GO" id="GO:0042883">
    <property type="term" value="P:cysteine transport"/>
    <property type="evidence" value="ECO:0007669"/>
    <property type="project" value="InterPro"/>
</dbReference>
<dbReference type="InterPro" id="IPR003593">
    <property type="entry name" value="AAA+_ATPase"/>
</dbReference>
<gene>
    <name evidence="13" type="ORF">SAMN02745729_103215</name>
</gene>